<keyword evidence="7" id="KW-0436">Ligase</keyword>
<evidence type="ECO:0000256" key="3">
    <source>
        <dbReference type="ARBA" id="ARBA00022989"/>
    </source>
</evidence>
<feature type="transmembrane region" description="Helical" evidence="5">
    <location>
        <begin position="189"/>
        <end position="206"/>
    </location>
</feature>
<dbReference type="PANTHER" id="PTHR37422">
    <property type="entry name" value="TEICHURONIC ACID BIOSYNTHESIS PROTEIN TUAE"/>
    <property type="match status" value="1"/>
</dbReference>
<feature type="transmembrane region" description="Helical" evidence="5">
    <location>
        <begin position="235"/>
        <end position="253"/>
    </location>
</feature>
<gene>
    <name evidence="7" type="ORF">NRE15_00435</name>
</gene>
<keyword evidence="2 5" id="KW-0812">Transmembrane</keyword>
<dbReference type="Proteomes" id="UP001315967">
    <property type="component" value="Chromosome"/>
</dbReference>
<keyword evidence="8" id="KW-1185">Reference proteome</keyword>
<evidence type="ECO:0000256" key="5">
    <source>
        <dbReference type="SAM" id="Phobius"/>
    </source>
</evidence>
<dbReference type="EMBL" id="CP102453">
    <property type="protein sequence ID" value="UUX34172.1"/>
    <property type="molecule type" value="Genomic_DNA"/>
</dbReference>
<feature type="transmembrane region" description="Helical" evidence="5">
    <location>
        <begin position="61"/>
        <end position="77"/>
    </location>
</feature>
<evidence type="ECO:0000256" key="1">
    <source>
        <dbReference type="ARBA" id="ARBA00004141"/>
    </source>
</evidence>
<comment type="subcellular location">
    <subcellularLocation>
        <location evidence="1">Membrane</location>
        <topology evidence="1">Multi-pass membrane protein</topology>
    </subcellularLocation>
</comment>
<dbReference type="RefSeq" id="WP_313793675.1">
    <property type="nucleotide sequence ID" value="NZ_CP102453.1"/>
</dbReference>
<evidence type="ECO:0000313" key="8">
    <source>
        <dbReference type="Proteomes" id="UP001315967"/>
    </source>
</evidence>
<proteinExistence type="predicted"/>
<sequence length="400" mass="46118">MTKRLKRNWHSNMTQNTLNMTFIITTIAILLPFYIGAVVMLIHFVYLVWINRKSLINQIRNLGWIGFFILYAAIVSLANRNYIGLAISLLLFLFAIYFSSYLELFSAKLYVQLLKTISIGSLFVGLYNIINYIKYVSENNYSLLYILQTSNPQFRAEATFFNANYYGLFCIFALLICIYLWNYTHSRKLRFIYGLTIIINFISIIMTASRMLLPTVVIATFVLVVFINKRLALTFLGIGILGVVVIILNPSLFPRFESLAYGFEDRLGLWNTGWNIFLTRPLTGRGPLAYVNFYYLFINETDIHSHQLLIDSLANYGLFGIFILFNALIPYFRKLIEAIKEPSIRLEVGLILAFIVAVVVHGLVDVSIFWLQTGFVFLVVCLCPTDKMEEIHLYQLENLA</sequence>
<keyword evidence="4 5" id="KW-0472">Membrane</keyword>
<dbReference type="InterPro" id="IPR051533">
    <property type="entry name" value="WaaL-like"/>
</dbReference>
<name>A0ABY5P600_9LACT</name>
<accession>A0ABY5P600</accession>
<feature type="transmembrane region" description="Helical" evidence="5">
    <location>
        <begin position="83"/>
        <end position="102"/>
    </location>
</feature>
<evidence type="ECO:0000256" key="4">
    <source>
        <dbReference type="ARBA" id="ARBA00023136"/>
    </source>
</evidence>
<feature type="transmembrane region" description="Helical" evidence="5">
    <location>
        <begin position="163"/>
        <end position="182"/>
    </location>
</feature>
<dbReference type="InterPro" id="IPR007016">
    <property type="entry name" value="O-antigen_ligase-rel_domated"/>
</dbReference>
<organism evidence="7 8">
    <name type="scientific">Fundicoccus culcitae</name>
    <dbReference type="NCBI Taxonomy" id="2969821"/>
    <lineage>
        <taxon>Bacteria</taxon>
        <taxon>Bacillati</taxon>
        <taxon>Bacillota</taxon>
        <taxon>Bacilli</taxon>
        <taxon>Lactobacillales</taxon>
        <taxon>Aerococcaceae</taxon>
        <taxon>Fundicoccus</taxon>
    </lineage>
</organism>
<evidence type="ECO:0000256" key="2">
    <source>
        <dbReference type="ARBA" id="ARBA00022692"/>
    </source>
</evidence>
<protein>
    <submittedName>
        <fullName evidence="7">O-antigen ligase family protein</fullName>
    </submittedName>
</protein>
<reference evidence="7 8" key="1">
    <citation type="submission" date="2022-08" db="EMBL/GenBank/DDBJ databases">
        <title>Aerococcaceae sp. nov isolated from spoiled eye mask.</title>
        <authorList>
            <person name="Zhou G."/>
            <person name="Xie X.-B."/>
            <person name="Shi Q.-S."/>
            <person name="Wang Y.-S."/>
            <person name="Wen X."/>
            <person name="Peng H."/>
            <person name="Yang X.-J."/>
            <person name="Tao H.-B."/>
            <person name="Huang X.-M."/>
        </authorList>
    </citation>
    <scope>NUCLEOTIDE SEQUENCE [LARGE SCALE GENOMIC DNA]</scope>
    <source>
        <strain evidence="8">DM20194951</strain>
    </source>
</reference>
<feature type="transmembrane region" description="Helical" evidence="5">
    <location>
        <begin position="313"/>
        <end position="332"/>
    </location>
</feature>
<feature type="transmembrane region" description="Helical" evidence="5">
    <location>
        <begin position="109"/>
        <end position="130"/>
    </location>
</feature>
<feature type="transmembrane region" description="Helical" evidence="5">
    <location>
        <begin position="20"/>
        <end position="49"/>
    </location>
</feature>
<dbReference type="GO" id="GO:0016874">
    <property type="term" value="F:ligase activity"/>
    <property type="evidence" value="ECO:0007669"/>
    <property type="project" value="UniProtKB-KW"/>
</dbReference>
<evidence type="ECO:0000259" key="6">
    <source>
        <dbReference type="Pfam" id="PF04932"/>
    </source>
</evidence>
<dbReference type="Pfam" id="PF04932">
    <property type="entry name" value="Wzy_C"/>
    <property type="match status" value="1"/>
</dbReference>
<feature type="transmembrane region" description="Helical" evidence="5">
    <location>
        <begin position="344"/>
        <end position="363"/>
    </location>
</feature>
<evidence type="ECO:0000313" key="7">
    <source>
        <dbReference type="EMBL" id="UUX34172.1"/>
    </source>
</evidence>
<feature type="domain" description="O-antigen ligase-related" evidence="6">
    <location>
        <begin position="196"/>
        <end position="325"/>
    </location>
</feature>
<dbReference type="PANTHER" id="PTHR37422:SF20">
    <property type="entry name" value="O-ANTIGEN POLYMERASE"/>
    <property type="match status" value="1"/>
</dbReference>
<keyword evidence="3 5" id="KW-1133">Transmembrane helix</keyword>